<sequence length="393" mass="42951">METDIAADARCLSVATASQSFFFTSPWKSLSAEGRFISVTTPAWQGDDLHGTFQQAVRAAFTAARQAGIARPLLVGAVPFDTRQPSALFIPRQTRFFSRQPCSPQIDGLPAPEITACRALPEKAPFMAMVAQAISATARPGLEKVVLSRLLDITTAQPVRPEQILNRLMAQNPDGYHFYLPLADGSTLLGASPELLLRKSAEHFSSLPLAGTARRDRHSPERDEATGRQLMQSQKDRHEHQLVTRAMQQLLQPRSTAFAIAQQPQLVSTPTLWHLATPIEGEVRSPQETALSLACLLHPTPALSGYPHAAARQWIARLEPFERKLFGGMVGWCDEEGNGEWVVTIRCATLAGRHIRLFAGAGIVPASSPEAEWHETGNKLNTLLQVLGLQPQG</sequence>
<dbReference type="InterPro" id="IPR015890">
    <property type="entry name" value="Chorismate_C"/>
</dbReference>
<dbReference type="SUPFAM" id="SSF56322">
    <property type="entry name" value="ADC synthase"/>
    <property type="match status" value="1"/>
</dbReference>
<dbReference type="InterPro" id="IPR004561">
    <property type="entry name" value="IsoChor_synthase"/>
</dbReference>
<evidence type="ECO:0000313" key="8">
    <source>
        <dbReference type="EMBL" id="EXU76330.1"/>
    </source>
</evidence>
<organism evidence="8 9">
    <name type="scientific">Erwinia mallotivora</name>
    <dbReference type="NCBI Taxonomy" id="69222"/>
    <lineage>
        <taxon>Bacteria</taxon>
        <taxon>Pseudomonadati</taxon>
        <taxon>Pseudomonadota</taxon>
        <taxon>Gammaproteobacteria</taxon>
        <taxon>Enterobacterales</taxon>
        <taxon>Erwiniaceae</taxon>
        <taxon>Erwinia</taxon>
    </lineage>
</organism>
<dbReference type="EC" id="5.4.4.2" evidence="3"/>
<dbReference type="GO" id="GO:0008909">
    <property type="term" value="F:isochorismate synthase activity"/>
    <property type="evidence" value="ECO:0007669"/>
    <property type="project" value="UniProtKB-EC"/>
</dbReference>
<dbReference type="Pfam" id="PF00425">
    <property type="entry name" value="Chorismate_bind"/>
    <property type="match status" value="1"/>
</dbReference>
<dbReference type="Proteomes" id="UP000019918">
    <property type="component" value="Unassembled WGS sequence"/>
</dbReference>
<dbReference type="PANTHER" id="PTHR42839">
    <property type="entry name" value="ISOCHORISMATE SYNTHASE ENTC"/>
    <property type="match status" value="1"/>
</dbReference>
<dbReference type="EMBL" id="JFHN01000030">
    <property type="protein sequence ID" value="EXU76330.1"/>
    <property type="molecule type" value="Genomic_DNA"/>
</dbReference>
<dbReference type="PANTHER" id="PTHR42839:SF2">
    <property type="entry name" value="ISOCHORISMATE SYNTHASE ENTC"/>
    <property type="match status" value="1"/>
</dbReference>
<evidence type="ECO:0000256" key="3">
    <source>
        <dbReference type="ARBA" id="ARBA00012824"/>
    </source>
</evidence>
<evidence type="ECO:0000256" key="6">
    <source>
        <dbReference type="SAM" id="MobiDB-lite"/>
    </source>
</evidence>
<gene>
    <name evidence="8" type="ORF">BG55_06135</name>
</gene>
<feature type="region of interest" description="Disordered" evidence="6">
    <location>
        <begin position="208"/>
        <end position="234"/>
    </location>
</feature>
<feature type="domain" description="Chorismate-utilising enzyme C-terminal" evidence="7">
    <location>
        <begin position="123"/>
        <end position="379"/>
    </location>
</feature>
<comment type="caution">
    <text evidence="8">The sequence shown here is derived from an EMBL/GenBank/DDBJ whole genome shotgun (WGS) entry which is preliminary data.</text>
</comment>
<evidence type="ECO:0000256" key="4">
    <source>
        <dbReference type="ARBA" id="ARBA00023235"/>
    </source>
</evidence>
<dbReference type="OrthoDB" id="9806579at2"/>
<evidence type="ECO:0000256" key="1">
    <source>
        <dbReference type="ARBA" id="ARBA00000799"/>
    </source>
</evidence>
<keyword evidence="9" id="KW-1185">Reference proteome</keyword>
<dbReference type="NCBIfam" id="TIGR00543">
    <property type="entry name" value="isochor_syn"/>
    <property type="match status" value="1"/>
</dbReference>
<proteinExistence type="inferred from homology"/>
<accession>A0A014NR72</accession>
<dbReference type="Gene3D" id="3.60.120.10">
    <property type="entry name" value="Anthranilate synthase"/>
    <property type="match status" value="1"/>
</dbReference>
<dbReference type="PATRIC" id="fig|69222.5.peg.1267"/>
<reference evidence="8 9" key="1">
    <citation type="submission" date="2014-02" db="EMBL/GenBank/DDBJ databases">
        <title>Draft genome of Erwinia mallotivora strain BT-MARDI, a papaya dieback pathogen.</title>
        <authorList>
            <person name="Redzuan R."/>
            <person name="Abu Bakar N."/>
            <person name="Badrun R."/>
            <person name="Mohd Raih M.F."/>
            <person name="Rozano L."/>
            <person name="Mat Amin N."/>
        </authorList>
    </citation>
    <scope>NUCLEOTIDE SEQUENCE [LARGE SCALE GENOMIC DNA]</scope>
    <source>
        <strain evidence="8 9">BT-MARDI</strain>
    </source>
</reference>
<comment type="similarity">
    <text evidence="2">Belongs to the isochorismate synthase family.</text>
</comment>
<dbReference type="InterPro" id="IPR005801">
    <property type="entry name" value="ADC_synthase"/>
</dbReference>
<dbReference type="RefSeq" id="WP_034935379.1">
    <property type="nucleotide sequence ID" value="NZ_JFHN01000030.1"/>
</dbReference>
<evidence type="ECO:0000313" key="9">
    <source>
        <dbReference type="Proteomes" id="UP000019918"/>
    </source>
</evidence>
<protein>
    <recommendedName>
        <fullName evidence="3">isochorismate synthase</fullName>
        <ecNumber evidence="3">5.4.4.2</ecNumber>
    </recommendedName>
    <alternativeName>
        <fullName evidence="5">Isochorismate mutase</fullName>
    </alternativeName>
</protein>
<evidence type="ECO:0000256" key="5">
    <source>
        <dbReference type="ARBA" id="ARBA00041564"/>
    </source>
</evidence>
<evidence type="ECO:0000259" key="7">
    <source>
        <dbReference type="Pfam" id="PF00425"/>
    </source>
</evidence>
<comment type="catalytic activity">
    <reaction evidence="1">
        <text>chorismate = isochorismate</text>
        <dbReference type="Rhea" id="RHEA:18985"/>
        <dbReference type="ChEBI" id="CHEBI:29748"/>
        <dbReference type="ChEBI" id="CHEBI:29780"/>
        <dbReference type="EC" id="5.4.4.2"/>
    </reaction>
</comment>
<keyword evidence="4" id="KW-0413">Isomerase</keyword>
<name>A0A014NR72_9GAMM</name>
<dbReference type="STRING" id="69222.BG55_06135"/>
<evidence type="ECO:0000256" key="2">
    <source>
        <dbReference type="ARBA" id="ARBA00005297"/>
    </source>
</evidence>
<dbReference type="AlphaFoldDB" id="A0A014NR72"/>